<keyword evidence="2" id="KW-1185">Reference proteome</keyword>
<gene>
    <name evidence="1" type="ORF">SCALOS_LOCUS3219</name>
</gene>
<reference evidence="1" key="1">
    <citation type="submission" date="2021-06" db="EMBL/GenBank/DDBJ databases">
        <authorList>
            <person name="Kallberg Y."/>
            <person name="Tangrot J."/>
            <person name="Rosling A."/>
        </authorList>
    </citation>
    <scope>NUCLEOTIDE SEQUENCE</scope>
    <source>
        <strain evidence="1">AU212A</strain>
    </source>
</reference>
<proteinExistence type="predicted"/>
<dbReference type="EMBL" id="CAJVPM010003370">
    <property type="protein sequence ID" value="CAG8500482.1"/>
    <property type="molecule type" value="Genomic_DNA"/>
</dbReference>
<organism evidence="1 2">
    <name type="scientific">Scutellospora calospora</name>
    <dbReference type="NCBI Taxonomy" id="85575"/>
    <lineage>
        <taxon>Eukaryota</taxon>
        <taxon>Fungi</taxon>
        <taxon>Fungi incertae sedis</taxon>
        <taxon>Mucoromycota</taxon>
        <taxon>Glomeromycotina</taxon>
        <taxon>Glomeromycetes</taxon>
        <taxon>Diversisporales</taxon>
        <taxon>Gigasporaceae</taxon>
        <taxon>Scutellospora</taxon>
    </lineage>
</organism>
<sequence>MSSRWEFAYELELYSSFFDIRFKNLNFVLEQEKQDFIKTIHTEYKVLCSVLDIQINQHILPNSNQKEISIIEKLFAKKNANISLLIKDEFDKYLEISELQALEENNLLIW</sequence>
<dbReference type="Proteomes" id="UP000789860">
    <property type="component" value="Unassembled WGS sequence"/>
</dbReference>
<evidence type="ECO:0000313" key="2">
    <source>
        <dbReference type="Proteomes" id="UP000789860"/>
    </source>
</evidence>
<accession>A0ACA9KZF5</accession>
<evidence type="ECO:0000313" key="1">
    <source>
        <dbReference type="EMBL" id="CAG8500482.1"/>
    </source>
</evidence>
<comment type="caution">
    <text evidence="1">The sequence shown here is derived from an EMBL/GenBank/DDBJ whole genome shotgun (WGS) entry which is preliminary data.</text>
</comment>
<protein>
    <submittedName>
        <fullName evidence="1">6045_t:CDS:1</fullName>
    </submittedName>
</protein>
<name>A0ACA9KZF5_9GLOM</name>